<dbReference type="Proteomes" id="UP000640583">
    <property type="component" value="Unassembled WGS sequence"/>
</dbReference>
<evidence type="ECO:0000256" key="1">
    <source>
        <dbReference type="SAM" id="SignalP"/>
    </source>
</evidence>
<feature type="signal peptide" evidence="1">
    <location>
        <begin position="1"/>
        <end position="25"/>
    </location>
</feature>
<organism evidence="2 3">
    <name type="scientific">Halocynthiibacter styelae</name>
    <dbReference type="NCBI Taxonomy" id="2761955"/>
    <lineage>
        <taxon>Bacteria</taxon>
        <taxon>Pseudomonadati</taxon>
        <taxon>Pseudomonadota</taxon>
        <taxon>Alphaproteobacteria</taxon>
        <taxon>Rhodobacterales</taxon>
        <taxon>Paracoccaceae</taxon>
        <taxon>Halocynthiibacter</taxon>
    </lineage>
</organism>
<reference evidence="2" key="1">
    <citation type="submission" date="2020-10" db="EMBL/GenBank/DDBJ databases">
        <title>Paenihalocynthiibacter styelae gen. nov., sp. nov., isolated from stalked sea squirt Styela clava.</title>
        <authorList>
            <person name="Kim Y.-O."/>
            <person name="Yoon J.-H."/>
        </authorList>
    </citation>
    <scope>NUCLEOTIDE SEQUENCE</scope>
    <source>
        <strain evidence="2">MYP1-1</strain>
    </source>
</reference>
<proteinExistence type="predicted"/>
<evidence type="ECO:0000313" key="3">
    <source>
        <dbReference type="Proteomes" id="UP000640583"/>
    </source>
</evidence>
<keyword evidence="3" id="KW-1185">Reference proteome</keyword>
<keyword evidence="1" id="KW-0732">Signal</keyword>
<dbReference type="AlphaFoldDB" id="A0A8J7ITU7"/>
<protein>
    <submittedName>
        <fullName evidence="2">Uncharacterized protein</fullName>
    </submittedName>
</protein>
<name>A0A8J7ITU7_9RHOB</name>
<sequence length="87" mass="9178">MKNTIAAFATTATLALALTAPAASAMEQELNMITGALFNTLSNAGLPTDVIQELSLAEIAEIQLTLHGGDGEGEKMRTIRNILARHQ</sequence>
<gene>
    <name evidence="2" type="ORF">H1D41_04800</name>
</gene>
<dbReference type="RefSeq" id="WP_228847842.1">
    <property type="nucleotide sequence ID" value="NZ_JADCKQ010000003.1"/>
</dbReference>
<feature type="chain" id="PRO_5035296586" evidence="1">
    <location>
        <begin position="26"/>
        <end position="87"/>
    </location>
</feature>
<dbReference type="EMBL" id="JADCKQ010000003">
    <property type="protein sequence ID" value="MBI1492949.1"/>
    <property type="molecule type" value="Genomic_DNA"/>
</dbReference>
<accession>A0A8J7ITU7</accession>
<evidence type="ECO:0000313" key="2">
    <source>
        <dbReference type="EMBL" id="MBI1492949.1"/>
    </source>
</evidence>
<comment type="caution">
    <text evidence="2">The sequence shown here is derived from an EMBL/GenBank/DDBJ whole genome shotgun (WGS) entry which is preliminary data.</text>
</comment>